<dbReference type="Proteomes" id="UP000007029">
    <property type="component" value="Chromosome"/>
</dbReference>
<feature type="region of interest" description="Disordered" evidence="1">
    <location>
        <begin position="268"/>
        <end position="304"/>
    </location>
</feature>
<dbReference type="KEGG" id="rde:RD1_2887"/>
<dbReference type="InterPro" id="IPR027417">
    <property type="entry name" value="P-loop_NTPase"/>
</dbReference>
<protein>
    <submittedName>
        <fullName evidence="3">Conserved domain protein</fullName>
    </submittedName>
</protein>
<gene>
    <name evidence="3" type="ordered locus">RD1_2887</name>
</gene>
<accession>Q165D2</accession>
<dbReference type="InterPro" id="IPR045063">
    <property type="entry name" value="Dynamin_N"/>
</dbReference>
<name>Q165D2_ROSDO</name>
<evidence type="ECO:0000313" key="4">
    <source>
        <dbReference type="Proteomes" id="UP000007029"/>
    </source>
</evidence>
<feature type="compositionally biased region" description="Basic and acidic residues" evidence="1">
    <location>
        <begin position="281"/>
        <end position="295"/>
    </location>
</feature>
<organism evidence="3 4">
    <name type="scientific">Roseobacter denitrificans (strain ATCC 33942 / OCh 114)</name>
    <name type="common">Erythrobacter sp. (strain OCh 114)</name>
    <name type="synonym">Roseobacter denitrificans</name>
    <dbReference type="NCBI Taxonomy" id="375451"/>
    <lineage>
        <taxon>Bacteria</taxon>
        <taxon>Pseudomonadati</taxon>
        <taxon>Pseudomonadota</taxon>
        <taxon>Alphaproteobacteria</taxon>
        <taxon>Rhodobacterales</taxon>
        <taxon>Roseobacteraceae</taxon>
        <taxon>Roseobacter</taxon>
    </lineage>
</organism>
<dbReference type="AlphaFoldDB" id="Q165D2"/>
<evidence type="ECO:0000259" key="2">
    <source>
        <dbReference type="Pfam" id="PF00350"/>
    </source>
</evidence>
<dbReference type="RefSeq" id="WP_011569027.1">
    <property type="nucleotide sequence ID" value="NC_008209.1"/>
</dbReference>
<dbReference type="eggNOG" id="COG0699">
    <property type="taxonomic scope" value="Bacteria"/>
</dbReference>
<sequence>MTDERLADSADFWPPMRGPRLPRFALMGEFSAGKSTLANLMLGVTALPVQVVATQLPPVWIIHGSQPSVIVDLAGNETSCSLEDLAGTSFDEVAFIKLHCEAEILRHCELIDMPGTSDPNMSSRVWERMMSCADGVLWCSPATQAWRQSEAAVWEDVDPQVQANSMLVLTRADMLQNEADKAKVLRRIRSEAAAVFADVRMVSLAQAPDAREDVAPWRDSAAAHVVERFLVLAARVAGALEASAHDPLEVSTMSACSLGADHACTAPPEAASTIVPRRPQARRDAPRNRPTRDASEVSSRAVMP</sequence>
<dbReference type="EMBL" id="CP000362">
    <property type="protein sequence ID" value="ABG32411.1"/>
    <property type="molecule type" value="Genomic_DNA"/>
</dbReference>
<feature type="domain" description="Dynamin N-terminal" evidence="2">
    <location>
        <begin position="25"/>
        <end position="170"/>
    </location>
</feature>
<proteinExistence type="predicted"/>
<dbReference type="HOGENOM" id="CLU_072316_0_0_5"/>
<dbReference type="STRING" id="375451.RD1_2887"/>
<evidence type="ECO:0000313" key="3">
    <source>
        <dbReference type="EMBL" id="ABG32411.1"/>
    </source>
</evidence>
<reference evidence="3 4" key="1">
    <citation type="journal article" date="2007" name="J. Bacteriol.">
        <title>The complete genome sequence of Roseobacter denitrificans reveals a mixotrophic rather than photosynthetic metabolism.</title>
        <authorList>
            <person name="Swingley W.D."/>
            <person name="Sadekar S."/>
            <person name="Mastrian S.D."/>
            <person name="Matthies H.J."/>
            <person name="Hao J."/>
            <person name="Ramos H."/>
            <person name="Acharya C.R."/>
            <person name="Conrad A.L."/>
            <person name="Taylor H.L."/>
            <person name="Dejesa L.C."/>
            <person name="Shah M.K."/>
            <person name="O'huallachain M.E."/>
            <person name="Lince M.T."/>
            <person name="Blankenship R.E."/>
            <person name="Beatty J.T."/>
            <person name="Touchman J.W."/>
        </authorList>
    </citation>
    <scope>NUCLEOTIDE SEQUENCE [LARGE SCALE GENOMIC DNA]</scope>
    <source>
        <strain evidence="4">ATCC 33942 / OCh 114</strain>
    </source>
</reference>
<dbReference type="SUPFAM" id="SSF52540">
    <property type="entry name" value="P-loop containing nucleoside triphosphate hydrolases"/>
    <property type="match status" value="1"/>
</dbReference>
<keyword evidence="4" id="KW-1185">Reference proteome</keyword>
<dbReference type="OrthoDB" id="5477114at2"/>
<dbReference type="Pfam" id="PF00350">
    <property type="entry name" value="Dynamin_N"/>
    <property type="match status" value="1"/>
</dbReference>
<evidence type="ECO:0000256" key="1">
    <source>
        <dbReference type="SAM" id="MobiDB-lite"/>
    </source>
</evidence>
<dbReference type="Gene3D" id="3.40.50.300">
    <property type="entry name" value="P-loop containing nucleotide triphosphate hydrolases"/>
    <property type="match status" value="1"/>
</dbReference>